<protein>
    <recommendedName>
        <fullName evidence="2">O-methyltransferase domain-containing protein</fullName>
    </recommendedName>
</protein>
<gene>
    <name evidence="1" type="ORF">S03H2_14568</name>
</gene>
<accession>X1GT22</accession>
<name>X1GT22_9ZZZZ</name>
<dbReference type="EMBL" id="BARU01007394">
    <property type="protein sequence ID" value="GAH44769.1"/>
    <property type="molecule type" value="Genomic_DNA"/>
</dbReference>
<reference evidence="1" key="1">
    <citation type="journal article" date="2014" name="Front. Microbiol.">
        <title>High frequency of phylogenetically diverse reductive dehalogenase-homologous genes in deep subseafloor sedimentary metagenomes.</title>
        <authorList>
            <person name="Kawai M."/>
            <person name="Futagami T."/>
            <person name="Toyoda A."/>
            <person name="Takaki Y."/>
            <person name="Nishi S."/>
            <person name="Hori S."/>
            <person name="Arai W."/>
            <person name="Tsubouchi T."/>
            <person name="Morono Y."/>
            <person name="Uchiyama I."/>
            <person name="Ito T."/>
            <person name="Fujiyama A."/>
            <person name="Inagaki F."/>
            <person name="Takami H."/>
        </authorList>
    </citation>
    <scope>NUCLEOTIDE SEQUENCE</scope>
    <source>
        <strain evidence="1">Expedition CK06-06</strain>
    </source>
</reference>
<evidence type="ECO:0000313" key="1">
    <source>
        <dbReference type="EMBL" id="GAH44769.1"/>
    </source>
</evidence>
<sequence length="36" mass="4258">EYSIDSFRKELEEADYEILTFSIQFGEIWAKVGKKS</sequence>
<evidence type="ECO:0008006" key="2">
    <source>
        <dbReference type="Google" id="ProtNLM"/>
    </source>
</evidence>
<dbReference type="AlphaFoldDB" id="X1GT22"/>
<comment type="caution">
    <text evidence="1">The sequence shown here is derived from an EMBL/GenBank/DDBJ whole genome shotgun (WGS) entry which is preliminary data.</text>
</comment>
<organism evidence="1">
    <name type="scientific">marine sediment metagenome</name>
    <dbReference type="NCBI Taxonomy" id="412755"/>
    <lineage>
        <taxon>unclassified sequences</taxon>
        <taxon>metagenomes</taxon>
        <taxon>ecological metagenomes</taxon>
    </lineage>
</organism>
<proteinExistence type="predicted"/>
<feature type="non-terminal residue" evidence="1">
    <location>
        <position position="1"/>
    </location>
</feature>